<evidence type="ECO:0000256" key="4">
    <source>
        <dbReference type="ARBA" id="ARBA00022475"/>
    </source>
</evidence>
<sequence length="231" mass="25251">MFLTLCDAGHDTACAVDPTGRPGFLHAIMRRVTTAAPTIGQRVHSLNRPNMVSVGTVVWLSSELMFFAGLFAMFFTVKAQNEGPWPPPPAELNVAYALPFTIILVASSFTCQWGVFKAEQGDVFGLRLWYAITLVLGAIFVAGQAGEYYQLVTHEGVTISSSAFGTVFYLTTGFHGLHVIGGLIAFVYLLVRTKLSKFTPAQATAAIVVSYYWHFVDVVWIGLFATIYLIP</sequence>
<evidence type="ECO:0000256" key="1">
    <source>
        <dbReference type="ARBA" id="ARBA00004651"/>
    </source>
</evidence>
<keyword evidence="16" id="KW-1185">Reference proteome</keyword>
<dbReference type="AlphaFoldDB" id="A0A8J3CE92"/>
<evidence type="ECO:0000256" key="11">
    <source>
        <dbReference type="ARBA" id="ARBA00047816"/>
    </source>
</evidence>
<feature type="transmembrane region" description="Helical" evidence="13">
    <location>
        <begin position="203"/>
        <end position="230"/>
    </location>
</feature>
<feature type="transmembrane region" description="Helical" evidence="13">
    <location>
        <begin position="95"/>
        <end position="116"/>
    </location>
</feature>
<feature type="domain" description="Heme-copper oxidase subunit III family profile" evidence="14">
    <location>
        <begin position="28"/>
        <end position="231"/>
    </location>
</feature>
<evidence type="ECO:0000256" key="7">
    <source>
        <dbReference type="ARBA" id="ARBA00022989"/>
    </source>
</evidence>
<keyword evidence="6" id="KW-1278">Translocase</keyword>
<organism evidence="15 16">
    <name type="scientific">Longimycelium tulufanense</name>
    <dbReference type="NCBI Taxonomy" id="907463"/>
    <lineage>
        <taxon>Bacteria</taxon>
        <taxon>Bacillati</taxon>
        <taxon>Actinomycetota</taxon>
        <taxon>Actinomycetes</taxon>
        <taxon>Pseudonocardiales</taxon>
        <taxon>Pseudonocardiaceae</taxon>
        <taxon>Longimycelium</taxon>
    </lineage>
</organism>
<evidence type="ECO:0000256" key="3">
    <source>
        <dbReference type="ARBA" id="ARBA00012949"/>
    </source>
</evidence>
<gene>
    <name evidence="15" type="ORF">GCM10012275_26200</name>
</gene>
<dbReference type="EC" id="7.1.1.9" evidence="3"/>
<dbReference type="InterPro" id="IPR024791">
    <property type="entry name" value="Cyt_c/ubiquinol_Oxase_su3"/>
</dbReference>
<name>A0A8J3CE92_9PSEU</name>
<dbReference type="GO" id="GO:0005886">
    <property type="term" value="C:plasma membrane"/>
    <property type="evidence" value="ECO:0007669"/>
    <property type="project" value="UniProtKB-SubCell"/>
</dbReference>
<reference evidence="15" key="1">
    <citation type="journal article" date="2014" name="Int. J. Syst. Evol. Microbiol.">
        <title>Complete genome sequence of Corynebacterium casei LMG S-19264T (=DSM 44701T), isolated from a smear-ripened cheese.</title>
        <authorList>
            <consortium name="US DOE Joint Genome Institute (JGI-PGF)"/>
            <person name="Walter F."/>
            <person name="Albersmeier A."/>
            <person name="Kalinowski J."/>
            <person name="Ruckert C."/>
        </authorList>
    </citation>
    <scope>NUCLEOTIDE SEQUENCE</scope>
    <source>
        <strain evidence="15">CGMCC 4.5737</strain>
    </source>
</reference>
<dbReference type="FunFam" id="1.20.120.80:FF:000001">
    <property type="entry name" value="Cytochrome (Ubi)quinol oxidase subunit III"/>
    <property type="match status" value="1"/>
</dbReference>
<comment type="subcellular location">
    <subcellularLocation>
        <location evidence="1 12">Cell membrane</location>
        <topology evidence="1 12">Multi-pass membrane protein</topology>
    </subcellularLocation>
</comment>
<dbReference type="Proteomes" id="UP000637578">
    <property type="component" value="Unassembled WGS sequence"/>
</dbReference>
<dbReference type="InterPro" id="IPR035973">
    <property type="entry name" value="Cyt_c_oxidase_su3-like_sf"/>
</dbReference>
<evidence type="ECO:0000256" key="12">
    <source>
        <dbReference type="RuleBase" id="RU003376"/>
    </source>
</evidence>
<dbReference type="PROSITE" id="PS50253">
    <property type="entry name" value="COX3"/>
    <property type="match status" value="1"/>
</dbReference>
<dbReference type="Pfam" id="PF00510">
    <property type="entry name" value="COX3"/>
    <property type="match status" value="1"/>
</dbReference>
<evidence type="ECO:0000256" key="8">
    <source>
        <dbReference type="ARBA" id="ARBA00023136"/>
    </source>
</evidence>
<keyword evidence="5 12" id="KW-0812">Transmembrane</keyword>
<protein>
    <recommendedName>
        <fullName evidence="3">cytochrome-c oxidase</fullName>
        <ecNumber evidence="3">7.1.1.9</ecNumber>
    </recommendedName>
    <alternativeName>
        <fullName evidence="9">Cytochrome aa3 subunit 3</fullName>
    </alternativeName>
    <alternativeName>
        <fullName evidence="10">Cytochrome c oxidase polypeptide III</fullName>
    </alternativeName>
</protein>
<evidence type="ECO:0000313" key="15">
    <source>
        <dbReference type="EMBL" id="GGM53866.1"/>
    </source>
</evidence>
<feature type="transmembrane region" description="Helical" evidence="13">
    <location>
        <begin position="128"/>
        <end position="146"/>
    </location>
</feature>
<evidence type="ECO:0000256" key="6">
    <source>
        <dbReference type="ARBA" id="ARBA00022967"/>
    </source>
</evidence>
<dbReference type="GO" id="GO:0004129">
    <property type="term" value="F:cytochrome-c oxidase activity"/>
    <property type="evidence" value="ECO:0007669"/>
    <property type="project" value="UniProtKB-EC"/>
</dbReference>
<proteinExistence type="inferred from homology"/>
<dbReference type="PANTHER" id="PTHR11403">
    <property type="entry name" value="CYTOCHROME C OXIDASE SUBUNIT III"/>
    <property type="match status" value="1"/>
</dbReference>
<feature type="transmembrane region" description="Helical" evidence="13">
    <location>
        <begin position="166"/>
        <end position="191"/>
    </location>
</feature>
<dbReference type="EMBL" id="BMMK01000010">
    <property type="protein sequence ID" value="GGM53866.1"/>
    <property type="molecule type" value="Genomic_DNA"/>
</dbReference>
<evidence type="ECO:0000256" key="5">
    <source>
        <dbReference type="ARBA" id="ARBA00022692"/>
    </source>
</evidence>
<comment type="caution">
    <text evidence="15">The sequence shown here is derived from an EMBL/GenBank/DDBJ whole genome shotgun (WGS) entry which is preliminary data.</text>
</comment>
<evidence type="ECO:0000256" key="10">
    <source>
        <dbReference type="ARBA" id="ARBA00031625"/>
    </source>
</evidence>
<evidence type="ECO:0000259" key="14">
    <source>
        <dbReference type="PROSITE" id="PS50253"/>
    </source>
</evidence>
<dbReference type="InterPro" id="IPR000298">
    <property type="entry name" value="Cyt_c_oxidase-like_su3"/>
</dbReference>
<evidence type="ECO:0000256" key="13">
    <source>
        <dbReference type="SAM" id="Phobius"/>
    </source>
</evidence>
<dbReference type="InterPro" id="IPR013833">
    <property type="entry name" value="Cyt_c_oxidase_su3_a-hlx"/>
</dbReference>
<comment type="similarity">
    <text evidence="2 12">Belongs to the cytochrome c oxidase subunit 3 family.</text>
</comment>
<reference evidence="15" key="2">
    <citation type="submission" date="2020-09" db="EMBL/GenBank/DDBJ databases">
        <authorList>
            <person name="Sun Q."/>
            <person name="Zhou Y."/>
        </authorList>
    </citation>
    <scope>NUCLEOTIDE SEQUENCE</scope>
    <source>
        <strain evidence="15">CGMCC 4.5737</strain>
    </source>
</reference>
<evidence type="ECO:0000313" key="16">
    <source>
        <dbReference type="Proteomes" id="UP000637578"/>
    </source>
</evidence>
<feature type="transmembrane region" description="Helical" evidence="13">
    <location>
        <begin position="51"/>
        <end position="75"/>
    </location>
</feature>
<dbReference type="PANTHER" id="PTHR11403:SF2">
    <property type="entry name" value="CYTOCHROME BO(3) UBIQUINOL OXIDASE SUBUNIT 3"/>
    <property type="match status" value="1"/>
</dbReference>
<keyword evidence="8 13" id="KW-0472">Membrane</keyword>
<dbReference type="SUPFAM" id="SSF81452">
    <property type="entry name" value="Cytochrome c oxidase subunit III-like"/>
    <property type="match status" value="1"/>
</dbReference>
<comment type="catalytic activity">
    <reaction evidence="11">
        <text>4 Fe(II)-[cytochrome c] + O2 + 8 H(+)(in) = 4 Fe(III)-[cytochrome c] + 2 H2O + 4 H(+)(out)</text>
        <dbReference type="Rhea" id="RHEA:11436"/>
        <dbReference type="Rhea" id="RHEA-COMP:10350"/>
        <dbReference type="Rhea" id="RHEA-COMP:14399"/>
        <dbReference type="ChEBI" id="CHEBI:15377"/>
        <dbReference type="ChEBI" id="CHEBI:15378"/>
        <dbReference type="ChEBI" id="CHEBI:15379"/>
        <dbReference type="ChEBI" id="CHEBI:29033"/>
        <dbReference type="ChEBI" id="CHEBI:29034"/>
        <dbReference type="EC" id="7.1.1.9"/>
    </reaction>
</comment>
<evidence type="ECO:0000256" key="2">
    <source>
        <dbReference type="ARBA" id="ARBA00010581"/>
    </source>
</evidence>
<dbReference type="GO" id="GO:0019646">
    <property type="term" value="P:aerobic electron transport chain"/>
    <property type="evidence" value="ECO:0007669"/>
    <property type="project" value="InterPro"/>
</dbReference>
<keyword evidence="4" id="KW-1003">Cell membrane</keyword>
<dbReference type="Gene3D" id="1.20.120.80">
    <property type="entry name" value="Cytochrome c oxidase, subunit III, four-helix bundle"/>
    <property type="match status" value="1"/>
</dbReference>
<dbReference type="CDD" id="cd00386">
    <property type="entry name" value="Heme_Cu_Oxidase_III_like"/>
    <property type="match status" value="1"/>
</dbReference>
<evidence type="ECO:0000256" key="9">
    <source>
        <dbReference type="ARBA" id="ARBA00031400"/>
    </source>
</evidence>
<keyword evidence="7 13" id="KW-1133">Transmembrane helix</keyword>
<accession>A0A8J3CE92</accession>